<reference evidence="8 9" key="1">
    <citation type="submission" date="2017-11" db="EMBL/GenBank/DDBJ databases">
        <title>De novo assembly and phasing of dikaryotic genomes from two isolates of Puccinia coronata f. sp. avenae, the causal agent of oat crown rust.</title>
        <authorList>
            <person name="Miller M.E."/>
            <person name="Zhang Y."/>
            <person name="Omidvar V."/>
            <person name="Sperschneider J."/>
            <person name="Schwessinger B."/>
            <person name="Raley C."/>
            <person name="Palmer J.M."/>
            <person name="Garnica D."/>
            <person name="Upadhyaya N."/>
            <person name="Rathjen J."/>
            <person name="Taylor J.M."/>
            <person name="Park R.F."/>
            <person name="Dodds P.N."/>
            <person name="Hirsch C.D."/>
            <person name="Kianian S.F."/>
            <person name="Figueroa M."/>
        </authorList>
    </citation>
    <scope>NUCLEOTIDE SEQUENCE [LARGE SCALE GENOMIC DNA]</scope>
    <source>
        <strain evidence="4">12NC29</strain>
        <strain evidence="5">12SD80</strain>
    </source>
</reference>
<proteinExistence type="predicted"/>
<dbReference type="STRING" id="200324.A0A2N5SDP8"/>
<keyword evidence="8" id="KW-1185">Reference proteome</keyword>
<evidence type="ECO:0000313" key="8">
    <source>
        <dbReference type="Proteomes" id="UP000235388"/>
    </source>
</evidence>
<dbReference type="Proteomes" id="UP000235392">
    <property type="component" value="Unassembled WGS sequence"/>
</dbReference>
<dbReference type="Proteomes" id="UP000235388">
    <property type="component" value="Unassembled WGS sequence"/>
</dbReference>
<dbReference type="EMBL" id="PGCJ01000001">
    <property type="protein sequence ID" value="PLW58781.1"/>
    <property type="molecule type" value="Genomic_DNA"/>
</dbReference>
<protein>
    <recommendedName>
        <fullName evidence="10">Tim44-like domain-containing protein</fullName>
    </recommendedName>
</protein>
<evidence type="ECO:0000313" key="6">
    <source>
        <dbReference type="EMBL" id="PLW45766.1"/>
    </source>
</evidence>
<dbReference type="OrthoDB" id="19619at2759"/>
<sequence>MHYSFAGLVTHAIHRSTHRLVDARKTARVCHGTRLCYSALTSQLQQQPSSSPSSLQSAIPPIRNVEFDPDIERELARLPAKQAEQARRRLRNERRAEINGQSMGRKDSVIIPYIPGYEGPNPASSGGLWTYLKVGWQKKRVKEAWGQWLGQRQSKQNVDSILSPGNPSWMKDFMDQARASIMLAHESITTGSFEEAQVKRFLHPSMVEFLREKREKLVGTYSGSHVMTWKKHESRVEESTGKKEKSDGPELEVCAMRAAPFDQGGTLVQIAVRSRCLQSLEIRDERGLLVFGSHAEPQLVMEYFVFQRRMGAPDSSFLLLAQVDSDLKPECLPV</sequence>
<organism evidence="5 9">
    <name type="scientific">Puccinia coronata f. sp. avenae</name>
    <dbReference type="NCBI Taxonomy" id="200324"/>
    <lineage>
        <taxon>Eukaryota</taxon>
        <taxon>Fungi</taxon>
        <taxon>Dikarya</taxon>
        <taxon>Basidiomycota</taxon>
        <taxon>Pucciniomycotina</taxon>
        <taxon>Pucciniomycetes</taxon>
        <taxon>Pucciniales</taxon>
        <taxon>Pucciniaceae</taxon>
        <taxon>Puccinia</taxon>
    </lineage>
</organism>
<evidence type="ECO:0008006" key="10">
    <source>
        <dbReference type="Google" id="ProtNLM"/>
    </source>
</evidence>
<evidence type="ECO:0000256" key="3">
    <source>
        <dbReference type="ARBA" id="ARBA00023128"/>
    </source>
</evidence>
<evidence type="ECO:0000313" key="7">
    <source>
        <dbReference type="EMBL" id="PLW58781.1"/>
    </source>
</evidence>
<dbReference type="EMBL" id="PGCI01000925">
    <property type="protein sequence ID" value="PLW11387.1"/>
    <property type="molecule type" value="Genomic_DNA"/>
</dbReference>
<name>A0A2N5SDP8_9BASI</name>
<dbReference type="PANTHER" id="PTHR28554:SF1">
    <property type="entry name" value="LARGE RIBOSOMAL SUBUNIT PROTEIN ML45"/>
    <property type="match status" value="1"/>
</dbReference>
<keyword evidence="2" id="KW-0809">Transit peptide</keyword>
<dbReference type="GO" id="GO:0005739">
    <property type="term" value="C:mitochondrion"/>
    <property type="evidence" value="ECO:0007669"/>
    <property type="project" value="UniProtKB-SubCell"/>
</dbReference>
<evidence type="ECO:0000313" key="5">
    <source>
        <dbReference type="EMBL" id="PLW11387.1"/>
    </source>
</evidence>
<evidence type="ECO:0000313" key="9">
    <source>
        <dbReference type="Proteomes" id="UP000235392"/>
    </source>
</evidence>
<dbReference type="Gene3D" id="3.10.450.240">
    <property type="match status" value="1"/>
</dbReference>
<dbReference type="PANTHER" id="PTHR28554">
    <property type="entry name" value="39S RIBOSOMAL PROTEIN L45, MITOCHONDRIAL"/>
    <property type="match status" value="1"/>
</dbReference>
<accession>A0A2N5SDP8</accession>
<keyword evidence="3" id="KW-0496">Mitochondrion</keyword>
<gene>
    <name evidence="7" type="ORF">PCANC_00329</name>
    <name evidence="4" type="ORF">PCANC_21847</name>
    <name evidence="6" type="ORF">PCASD_04803</name>
    <name evidence="5" type="ORF">PCASD_21224</name>
</gene>
<dbReference type="InterPro" id="IPR051975">
    <property type="entry name" value="mtLSU_mL45"/>
</dbReference>
<comment type="caution">
    <text evidence="5">The sequence shown here is derived from an EMBL/GenBank/DDBJ whole genome shotgun (WGS) entry which is preliminary data.</text>
</comment>
<dbReference type="EMBL" id="PGCI01000045">
    <property type="protein sequence ID" value="PLW45766.1"/>
    <property type="molecule type" value="Genomic_DNA"/>
</dbReference>
<dbReference type="AlphaFoldDB" id="A0A2N5SDP8"/>
<dbReference type="EMBL" id="PGCJ01001137">
    <property type="protein sequence ID" value="PLW08861.1"/>
    <property type="molecule type" value="Genomic_DNA"/>
</dbReference>
<comment type="subcellular location">
    <subcellularLocation>
        <location evidence="1">Mitochondrion</location>
    </subcellularLocation>
</comment>
<evidence type="ECO:0000256" key="2">
    <source>
        <dbReference type="ARBA" id="ARBA00022946"/>
    </source>
</evidence>
<evidence type="ECO:0000313" key="4">
    <source>
        <dbReference type="EMBL" id="PLW08861.1"/>
    </source>
</evidence>
<evidence type="ECO:0000256" key="1">
    <source>
        <dbReference type="ARBA" id="ARBA00004173"/>
    </source>
</evidence>